<evidence type="ECO:0000313" key="2">
    <source>
        <dbReference type="Proteomes" id="UP001373714"/>
    </source>
</evidence>
<keyword evidence="2" id="KW-1185">Reference proteome</keyword>
<name>A0AAV9VEL9_9PEZI</name>
<evidence type="ECO:0000313" key="1">
    <source>
        <dbReference type="EMBL" id="KAK6360264.1"/>
    </source>
</evidence>
<dbReference type="EMBL" id="JAVHNS010000003">
    <property type="protein sequence ID" value="KAK6360264.1"/>
    <property type="molecule type" value="Genomic_DNA"/>
</dbReference>
<gene>
    <name evidence="1" type="ORF">TWF730_006412</name>
</gene>
<proteinExistence type="predicted"/>
<sequence length="134" mass="15756">MQATIEINFLHPTISDNQSSFLKAFLAAAWIKSFKSKKKLVQCWTPRSTGMVYETTPRPSLSSKYILHRSWDSTKLLPAEIENLWLHVYTTSTLCLRDHRHHTPKNQTWRKNPQNIEQYTNLRNAELPISRRGY</sequence>
<dbReference type="Proteomes" id="UP001373714">
    <property type="component" value="Unassembled WGS sequence"/>
</dbReference>
<organism evidence="1 2">
    <name type="scientific">Orbilia blumenaviensis</name>
    <dbReference type="NCBI Taxonomy" id="1796055"/>
    <lineage>
        <taxon>Eukaryota</taxon>
        <taxon>Fungi</taxon>
        <taxon>Dikarya</taxon>
        <taxon>Ascomycota</taxon>
        <taxon>Pezizomycotina</taxon>
        <taxon>Orbiliomycetes</taxon>
        <taxon>Orbiliales</taxon>
        <taxon>Orbiliaceae</taxon>
        <taxon>Orbilia</taxon>
    </lineage>
</organism>
<accession>A0AAV9VEL9</accession>
<reference evidence="1 2" key="1">
    <citation type="submission" date="2019-10" db="EMBL/GenBank/DDBJ databases">
        <authorList>
            <person name="Palmer J.M."/>
        </authorList>
    </citation>
    <scope>NUCLEOTIDE SEQUENCE [LARGE SCALE GENOMIC DNA]</scope>
    <source>
        <strain evidence="1 2">TWF730</strain>
    </source>
</reference>
<dbReference type="AlphaFoldDB" id="A0AAV9VEL9"/>
<comment type="caution">
    <text evidence="1">The sequence shown here is derived from an EMBL/GenBank/DDBJ whole genome shotgun (WGS) entry which is preliminary data.</text>
</comment>
<protein>
    <submittedName>
        <fullName evidence="1">Uncharacterized protein</fullName>
    </submittedName>
</protein>